<name>A0A7X3SI89_9FIRM</name>
<dbReference type="InterPro" id="IPR009660">
    <property type="entry name" value="Phage_A500_Gp15"/>
</dbReference>
<gene>
    <name evidence="1" type="ORF">GN277_07110</name>
</gene>
<sequence>MNVLFDSFPETVEVQGKKYKIVTDFREWIKFSELLRCTEQFNIRILDMILEWYIDARPDDIAAALTALQKFLSAEEMNPEGNEQTAQGWEDDIEGRAESSVEAFSFGQDALCIYSAFMEVYGIDIETIPYMHWWKFLVLFWGLPSSTEIKERIHYRTVDLTSIKNKEERERIKKIRKKIVIRNSQRKMNDYQIGDVFG</sequence>
<comment type="caution">
    <text evidence="1">The sequence shown here is derived from an EMBL/GenBank/DDBJ whole genome shotgun (WGS) entry which is preliminary data.</text>
</comment>
<keyword evidence="2" id="KW-1185">Reference proteome</keyword>
<evidence type="ECO:0000313" key="1">
    <source>
        <dbReference type="EMBL" id="MXP75159.1"/>
    </source>
</evidence>
<proteinExistence type="predicted"/>
<reference evidence="1 2" key="1">
    <citation type="submission" date="2019-12" db="EMBL/GenBank/DDBJ databases">
        <title>Sporaefaciens musculi gen. nov., sp. nov., a novel bacterium isolated from the caecum of an obese mouse.</title>
        <authorList>
            <person name="Rasmussen T.S."/>
            <person name="Streidl T."/>
            <person name="Hitch T.C.A."/>
            <person name="Wortmann E."/>
            <person name="Deptula P."/>
            <person name="Hansen M."/>
            <person name="Nielsen D.S."/>
            <person name="Clavel T."/>
            <person name="Vogensen F.K."/>
        </authorList>
    </citation>
    <scope>NUCLEOTIDE SEQUENCE [LARGE SCALE GENOMIC DNA]</scope>
    <source>
        <strain evidence="1 2">WCA-9-b2</strain>
    </source>
</reference>
<dbReference type="EMBL" id="WUQX01000001">
    <property type="protein sequence ID" value="MXP75159.1"/>
    <property type="molecule type" value="Genomic_DNA"/>
</dbReference>
<dbReference type="AlphaFoldDB" id="A0A7X3SI89"/>
<evidence type="ECO:0000313" key="2">
    <source>
        <dbReference type="Proteomes" id="UP000460412"/>
    </source>
</evidence>
<dbReference type="Proteomes" id="UP000460412">
    <property type="component" value="Unassembled WGS sequence"/>
</dbReference>
<dbReference type="RefSeq" id="WP_159750466.1">
    <property type="nucleotide sequence ID" value="NZ_CATIYY010000221.1"/>
</dbReference>
<accession>A0A7X3SI89</accession>
<protein>
    <recommendedName>
        <fullName evidence="3">Bacteriophage Gp15 protein</fullName>
    </recommendedName>
</protein>
<dbReference type="Pfam" id="PF06854">
    <property type="entry name" value="Phage_Gp15"/>
    <property type="match status" value="1"/>
</dbReference>
<evidence type="ECO:0008006" key="3">
    <source>
        <dbReference type="Google" id="ProtNLM"/>
    </source>
</evidence>
<organism evidence="1 2">
    <name type="scientific">Sporofaciens musculi</name>
    <dbReference type="NCBI Taxonomy" id="2681861"/>
    <lineage>
        <taxon>Bacteria</taxon>
        <taxon>Bacillati</taxon>
        <taxon>Bacillota</taxon>
        <taxon>Clostridia</taxon>
        <taxon>Lachnospirales</taxon>
        <taxon>Lachnospiraceae</taxon>
        <taxon>Sporofaciens</taxon>
    </lineage>
</organism>